<feature type="compositionally biased region" description="Basic and acidic residues" evidence="10">
    <location>
        <begin position="768"/>
        <end position="788"/>
    </location>
</feature>
<evidence type="ECO:0000256" key="1">
    <source>
        <dbReference type="ARBA" id="ARBA00000085"/>
    </source>
</evidence>
<evidence type="ECO:0000256" key="3">
    <source>
        <dbReference type="ARBA" id="ARBA00012438"/>
    </source>
</evidence>
<evidence type="ECO:0000256" key="9">
    <source>
        <dbReference type="ARBA" id="ARBA00023012"/>
    </source>
</evidence>
<comment type="subcellular location">
    <subcellularLocation>
        <location evidence="2">Membrane</location>
    </subcellularLocation>
</comment>
<dbReference type="RefSeq" id="WP_377387799.1">
    <property type="nucleotide sequence ID" value="NZ_JBHSAN010000008.1"/>
</dbReference>
<keyword evidence="7" id="KW-0418">Kinase</keyword>
<accession>A0ABW5W2E7</accession>
<organism evidence="13 14">
    <name type="scientific">Prauserella oleivorans</name>
    <dbReference type="NCBI Taxonomy" id="1478153"/>
    <lineage>
        <taxon>Bacteria</taxon>
        <taxon>Bacillati</taxon>
        <taxon>Actinomycetota</taxon>
        <taxon>Actinomycetes</taxon>
        <taxon>Pseudonocardiales</taxon>
        <taxon>Pseudonocardiaceae</taxon>
        <taxon>Prauserella</taxon>
    </lineage>
</organism>
<evidence type="ECO:0000313" key="13">
    <source>
        <dbReference type="EMBL" id="MFD2798117.1"/>
    </source>
</evidence>
<keyword evidence="4" id="KW-0597">Phosphoprotein</keyword>
<feature type="region of interest" description="Disordered" evidence="10">
    <location>
        <begin position="668"/>
        <end position="838"/>
    </location>
</feature>
<dbReference type="Pfam" id="PF08376">
    <property type="entry name" value="NIT"/>
    <property type="match status" value="1"/>
</dbReference>
<dbReference type="Gene3D" id="6.10.340.10">
    <property type="match status" value="1"/>
</dbReference>
<dbReference type="SMART" id="SM00304">
    <property type="entry name" value="HAMP"/>
    <property type="match status" value="1"/>
</dbReference>
<dbReference type="Pfam" id="PF02518">
    <property type="entry name" value="HATPase_c"/>
    <property type="match status" value="1"/>
</dbReference>
<dbReference type="PANTHER" id="PTHR45436">
    <property type="entry name" value="SENSOR HISTIDINE KINASE YKOH"/>
    <property type="match status" value="1"/>
</dbReference>
<dbReference type="InterPro" id="IPR003594">
    <property type="entry name" value="HATPase_dom"/>
</dbReference>
<protein>
    <recommendedName>
        <fullName evidence="3">histidine kinase</fullName>
        <ecNumber evidence="3">2.7.13.3</ecNumber>
    </recommendedName>
</protein>
<keyword evidence="5" id="KW-0808">Transferase</keyword>
<evidence type="ECO:0000313" key="14">
    <source>
        <dbReference type="Proteomes" id="UP001597478"/>
    </source>
</evidence>
<feature type="compositionally biased region" description="Pro residues" evidence="10">
    <location>
        <begin position="789"/>
        <end position="804"/>
    </location>
</feature>
<evidence type="ECO:0000256" key="8">
    <source>
        <dbReference type="ARBA" id="ARBA00022989"/>
    </source>
</evidence>
<evidence type="ECO:0000256" key="7">
    <source>
        <dbReference type="ARBA" id="ARBA00022777"/>
    </source>
</evidence>
<keyword evidence="6 11" id="KW-0812">Transmembrane</keyword>
<keyword evidence="9" id="KW-0902">Two-component regulatory system</keyword>
<dbReference type="SMART" id="SM00387">
    <property type="entry name" value="HATPase_c"/>
    <property type="match status" value="1"/>
</dbReference>
<feature type="region of interest" description="Disordered" evidence="10">
    <location>
        <begin position="846"/>
        <end position="865"/>
    </location>
</feature>
<feature type="compositionally biased region" description="Basic and acidic residues" evidence="10">
    <location>
        <begin position="694"/>
        <end position="713"/>
    </location>
</feature>
<dbReference type="EC" id="2.7.13.3" evidence="3"/>
<feature type="domain" description="Histidine kinase" evidence="12">
    <location>
        <begin position="527"/>
        <end position="635"/>
    </location>
</feature>
<dbReference type="SUPFAM" id="SSF55874">
    <property type="entry name" value="ATPase domain of HSP90 chaperone/DNA topoisomerase II/histidine kinase"/>
    <property type="match status" value="1"/>
</dbReference>
<dbReference type="Pfam" id="PF00672">
    <property type="entry name" value="HAMP"/>
    <property type="match status" value="1"/>
</dbReference>
<dbReference type="InterPro" id="IPR036890">
    <property type="entry name" value="HATPase_C_sf"/>
</dbReference>
<evidence type="ECO:0000256" key="11">
    <source>
        <dbReference type="SAM" id="Phobius"/>
    </source>
</evidence>
<name>A0ABW5W2E7_9PSEU</name>
<reference evidence="14" key="1">
    <citation type="journal article" date="2019" name="Int. J. Syst. Evol. Microbiol.">
        <title>The Global Catalogue of Microorganisms (GCM) 10K type strain sequencing project: providing services to taxonomists for standard genome sequencing and annotation.</title>
        <authorList>
            <consortium name="The Broad Institute Genomics Platform"/>
            <consortium name="The Broad Institute Genome Sequencing Center for Infectious Disease"/>
            <person name="Wu L."/>
            <person name="Ma J."/>
        </authorList>
    </citation>
    <scope>NUCLEOTIDE SEQUENCE [LARGE SCALE GENOMIC DNA]</scope>
    <source>
        <strain evidence="14">IBRC-M 10906</strain>
    </source>
</reference>
<dbReference type="PROSITE" id="PS50109">
    <property type="entry name" value="HIS_KIN"/>
    <property type="match status" value="1"/>
</dbReference>
<comment type="catalytic activity">
    <reaction evidence="1">
        <text>ATP + protein L-histidine = ADP + protein N-phospho-L-histidine.</text>
        <dbReference type="EC" id="2.7.13.3"/>
    </reaction>
</comment>
<feature type="compositionally biased region" description="Basic and acidic residues" evidence="10">
    <location>
        <begin position="737"/>
        <end position="755"/>
    </location>
</feature>
<dbReference type="InterPro" id="IPR013587">
    <property type="entry name" value="Nitrate/nitrite_sensing"/>
</dbReference>
<dbReference type="PANTHER" id="PTHR45436:SF5">
    <property type="entry name" value="SENSOR HISTIDINE KINASE TRCS"/>
    <property type="match status" value="1"/>
</dbReference>
<evidence type="ECO:0000256" key="5">
    <source>
        <dbReference type="ARBA" id="ARBA00022679"/>
    </source>
</evidence>
<gene>
    <name evidence="13" type="ORF">ACFS2C_01760</name>
</gene>
<feature type="transmembrane region" description="Helical" evidence="11">
    <location>
        <begin position="20"/>
        <end position="46"/>
    </location>
</feature>
<dbReference type="Gene3D" id="3.30.565.10">
    <property type="entry name" value="Histidine kinase-like ATPase, C-terminal domain"/>
    <property type="match status" value="1"/>
</dbReference>
<proteinExistence type="predicted"/>
<evidence type="ECO:0000256" key="2">
    <source>
        <dbReference type="ARBA" id="ARBA00004370"/>
    </source>
</evidence>
<dbReference type="InterPro" id="IPR005467">
    <property type="entry name" value="His_kinase_dom"/>
</dbReference>
<evidence type="ECO:0000256" key="6">
    <source>
        <dbReference type="ARBA" id="ARBA00022692"/>
    </source>
</evidence>
<dbReference type="InterPro" id="IPR050428">
    <property type="entry name" value="TCS_sensor_his_kinase"/>
</dbReference>
<feature type="compositionally biased region" description="Low complexity" evidence="10">
    <location>
        <begin position="676"/>
        <end position="685"/>
    </location>
</feature>
<keyword evidence="8 11" id="KW-1133">Transmembrane helix</keyword>
<dbReference type="EMBL" id="JBHUOF010000001">
    <property type="protein sequence ID" value="MFD2798117.1"/>
    <property type="molecule type" value="Genomic_DNA"/>
</dbReference>
<dbReference type="Proteomes" id="UP001597478">
    <property type="component" value="Unassembled WGS sequence"/>
</dbReference>
<evidence type="ECO:0000256" key="10">
    <source>
        <dbReference type="SAM" id="MobiDB-lite"/>
    </source>
</evidence>
<evidence type="ECO:0000256" key="4">
    <source>
        <dbReference type="ARBA" id="ARBA00022553"/>
    </source>
</evidence>
<dbReference type="InterPro" id="IPR003660">
    <property type="entry name" value="HAMP_dom"/>
</dbReference>
<keyword evidence="11" id="KW-0472">Membrane</keyword>
<evidence type="ECO:0000259" key="12">
    <source>
        <dbReference type="PROSITE" id="PS50109"/>
    </source>
</evidence>
<feature type="transmembrane region" description="Helical" evidence="11">
    <location>
        <begin position="315"/>
        <end position="337"/>
    </location>
</feature>
<sequence>MSALVKKLFGSRSGRSSVRVRVLAIAFVPSITLLLVGVALAGYLIYDAVKDRDFATKVHEAAEPGAVYFAAVREERRLTLENLASGGQSRVAMEQQRSQTDAAARGILAHLEGMIDDAPANVLRDINLSRELYEQLPEFRQRIDTGAPSLQEAYDFYNRIIDTFAAGLNGVAQQAPDAETAYLRVTAMPLFTAADGMSRADGLAAAGYVGGGLTEQEFRTYIGQVGAYHTQLQLAAPEMIPSVRDKYEQLQRSQAWQVLGTVENAFLRGNADNLPVSDEQWRTAAREVGAAMMGLYIEQSTNATNVGLDAADRTLITAIIAGVVALLLGLVLIYFAWRLSKWLVERLARLREETLDLAEGQLPELVSRVRSGEHVDLDSEVAFLDHGEDEIGQVADAFNKAQQTAIAAAVEEAKTREGTKNVFLNIAHRSQVIVHRQLKVLDEAERKQEDPDQLDMLFRLDHLSTRARRNAENLIILGGEQPGRQWRKPVALTDLVRGATAETEDYQRVTVGKLPDVAVSGPVVADLIHLLAELIDNATSFSPPRSRVEIRGETVGRGVVVEVEDQGLGIEPEQVEELNQLLRNPPDFSFMALSDEPRLGLFVVARLAARHGIQVTLRDSAYGGTRAIVLVRSDLLSSLPEPEDDVIAEDAVPAQVGPSVRRRVRPEAYAETNGDAAAAAAPAAATEQAGPPELPKREPRRELPRRPPRREEALPAVDQPQRGELPRHAQPASPADHQQRPELPRRGAAAHRADEPAGPPTDVVRPAGTHEARRPSPEPRAPEGRSPDARPPQPGGPMAPGRPPLPRRRKQENLVPQLKETAAATDEEDVVTDSPEQARSRLAAFQRGTRQAREQDSGHNLFSGD</sequence>
<keyword evidence="14" id="KW-1185">Reference proteome</keyword>
<comment type="caution">
    <text evidence="13">The sequence shown here is derived from an EMBL/GenBank/DDBJ whole genome shotgun (WGS) entry which is preliminary data.</text>
</comment>